<dbReference type="GO" id="GO:0005737">
    <property type="term" value="C:cytoplasm"/>
    <property type="evidence" value="ECO:0007669"/>
    <property type="project" value="TreeGrafter"/>
</dbReference>
<reference evidence="11 12" key="1">
    <citation type="journal article" date="2012" name="Genome Biol.">
        <title>Sequencing three crocodilian genomes to illuminate the evolution of archosaurs and amniotes.</title>
        <authorList>
            <person name="St John J.A."/>
            <person name="Braun E.L."/>
            <person name="Isberg S.R."/>
            <person name="Miles L.G."/>
            <person name="Chong A.Y."/>
            <person name="Gongora J."/>
            <person name="Dalzell P."/>
            <person name="Moran C."/>
            <person name="Bed'hom B."/>
            <person name="Abzhanov A."/>
            <person name="Burgess S.C."/>
            <person name="Cooksey A.M."/>
            <person name="Castoe T.A."/>
            <person name="Crawford N.G."/>
            <person name="Densmore L.D."/>
            <person name="Drew J.C."/>
            <person name="Edwards S.V."/>
            <person name="Faircloth B.C."/>
            <person name="Fujita M.K."/>
            <person name="Greenwold M.J."/>
            <person name="Hoffmann F.G."/>
            <person name="Howard J.M."/>
            <person name="Iguchi T."/>
            <person name="Janes D.E."/>
            <person name="Khan S.Y."/>
            <person name="Kohno S."/>
            <person name="de Koning A.J."/>
            <person name="Lance S.L."/>
            <person name="McCarthy F.M."/>
            <person name="McCormack J.E."/>
            <person name="Merchant M.E."/>
            <person name="Peterson D.G."/>
            <person name="Pollock D.D."/>
            <person name="Pourmand N."/>
            <person name="Raney B.J."/>
            <person name="Roessler K.A."/>
            <person name="Sanford J.R."/>
            <person name="Sawyer R.H."/>
            <person name="Schmidt C.J."/>
            <person name="Triplett E.W."/>
            <person name="Tuberville T.D."/>
            <person name="Venegas-Anaya M."/>
            <person name="Howard J.T."/>
            <person name="Jarvis E.D."/>
            <person name="Guillette L.J.Jr."/>
            <person name="Glenn T.C."/>
            <person name="Green R.E."/>
            <person name="Ray D.A."/>
        </authorList>
    </citation>
    <scope>NUCLEOTIDE SEQUENCE [LARGE SCALE GENOMIC DNA]</scope>
    <source>
        <strain evidence="11">KSC_2009_1</strain>
    </source>
</reference>
<dbReference type="FunFam" id="3.90.228.10:FF:000008">
    <property type="entry name" value="Poly [ADP-ribose] polymerase"/>
    <property type="match status" value="1"/>
</dbReference>
<dbReference type="GO" id="GO:1990404">
    <property type="term" value="F:NAD+-protein mono-ADP-ribosyltransferase activity"/>
    <property type="evidence" value="ECO:0007669"/>
    <property type="project" value="TreeGrafter"/>
</dbReference>
<dbReference type="EC" id="2.4.2.-" evidence="7"/>
<keyword evidence="3 7" id="KW-0808">Transferase</keyword>
<dbReference type="SUPFAM" id="SSF117839">
    <property type="entry name" value="WWE domain"/>
    <property type="match status" value="1"/>
</dbReference>
<evidence type="ECO:0000256" key="5">
    <source>
        <dbReference type="ARBA" id="ARBA00023242"/>
    </source>
</evidence>
<dbReference type="InterPro" id="IPR052056">
    <property type="entry name" value="Mono-ARTD/PARP"/>
</dbReference>
<keyword evidence="2 7" id="KW-0328">Glycosyltransferase</keyword>
<proteinExistence type="inferred from homology"/>
<dbReference type="EMBL" id="AKHW03004015">
    <property type="protein sequence ID" value="KYO31894.1"/>
    <property type="molecule type" value="Genomic_DNA"/>
</dbReference>
<protein>
    <recommendedName>
        <fullName evidence="7">Poly [ADP-ribose] polymerase</fullName>
        <shortName evidence="7">PARP</shortName>
        <ecNumber evidence="7">2.4.2.-</ecNumber>
    </recommendedName>
</protein>
<dbReference type="Gene3D" id="3.30.70.330">
    <property type="match status" value="1"/>
</dbReference>
<dbReference type="Pfam" id="PF23085">
    <property type="entry name" value="RRM_PARP14_3"/>
    <property type="match status" value="1"/>
</dbReference>
<sequence length="1010" mass="110691">MWYFALAPTEFLQLEERARGQELDGAAVTVEQVPQTDSVTVRSRGTALSQELLELYFESRRSGGGCVQAVRVLPGGRAAIVSFQDRDAVERVLHKSHQLQEGELDVSPYYDFLEPLAEDTETTPGEAAAAGETRVSVGDAARLQLLAASPALQELRDAFPDLGLRLEGDGAWVSGGTAAQQQELQDRLLQTLQGMAQEHVPLPPETLRFLQRDDVQEQLRQRLESRRLAACYAPAEGTVVVTALSSAVAQDAAQLLSKALSPFCLPVSERHLAALSSPCWDRLRAVLPCCDVQLAPDGGHLQVVTLRSLEQGTRERLLAFLEDATPDEALVPMEPGALRFLQLHYQDLLGSIAEVTLLPLDDTDVTGFRVSGEASACCAAVEFLQSLLGTVSSQTVTLRYPGVARFLLDEPGQSLLQELESCFQCVFGLEHVRWSPPNSSHELELSEELVPLSCHPDPLISAEPLEPPDGATRDHQGSSIEEIKGLLAALQPGDGAAHAEGETQYLAGGNPEPPAEGEEDLYTAPEPVAATEPEPELELEEGEPRGPADGGEKLPGAELGSSADEEAQLLLAIQQSMDSQHEEEEQLQRATELSLRSYCRESEPGAVGLAAALEASLEEALEVADAARVTVYTAYEQDVSALLSQLEQALEAQLREEVVSSEQLRALPAPCRGYLVQLQCRHAVRLSLAGATATLHGFAEYPVAASRDLARLLHRLLPAERPQDGAGARWLHWDTPDTPVPYTAEASALLEEAWRRRQRQLDVLFDGRPFTVDFERMEEYDIGSARARPIARDLPSGKLPSSPPAAGGVPLDEEVRLVHLAEGSEEFRDTVRSFYDTLDNFHNKIRVIKVEKLIHPLLYQQYQLKKACMEKACHHRPVERLLYHGTTEESSREICQHGFNRSFCGKNATRFGQGVYFAVKAVLSVQEMYSPPSADGNKYIFVVKALTGEFTVGTPDMRVPPLREGPGMPRRYDSVVDNRSQPALFVIFNDTQAYPQYLITCQRCQAPAPV</sequence>
<dbReference type="Pfam" id="PF02825">
    <property type="entry name" value="WWE"/>
    <property type="match status" value="1"/>
</dbReference>
<comment type="caution">
    <text evidence="11">The sequence shown here is derived from an EMBL/GenBank/DDBJ whole genome shotgun (WGS) entry which is preliminary data.</text>
</comment>
<dbReference type="CDD" id="cd01439">
    <property type="entry name" value="TCCD_inducible_PARP_like"/>
    <property type="match status" value="1"/>
</dbReference>
<evidence type="ECO:0000259" key="10">
    <source>
        <dbReference type="PROSITE" id="PS51059"/>
    </source>
</evidence>
<dbReference type="OrthoDB" id="6133115at2759"/>
<dbReference type="GO" id="GO:0010629">
    <property type="term" value="P:negative regulation of gene expression"/>
    <property type="evidence" value="ECO:0007669"/>
    <property type="project" value="TreeGrafter"/>
</dbReference>
<dbReference type="Proteomes" id="UP000050525">
    <property type="component" value="Unassembled WGS sequence"/>
</dbReference>
<feature type="region of interest" description="Disordered" evidence="8">
    <location>
        <begin position="528"/>
        <end position="560"/>
    </location>
</feature>
<organism evidence="11 12">
    <name type="scientific">Alligator mississippiensis</name>
    <name type="common">American alligator</name>
    <dbReference type="NCBI Taxonomy" id="8496"/>
    <lineage>
        <taxon>Eukaryota</taxon>
        <taxon>Metazoa</taxon>
        <taxon>Chordata</taxon>
        <taxon>Craniata</taxon>
        <taxon>Vertebrata</taxon>
        <taxon>Euteleostomi</taxon>
        <taxon>Archelosauria</taxon>
        <taxon>Archosauria</taxon>
        <taxon>Crocodylia</taxon>
        <taxon>Alligatoridae</taxon>
        <taxon>Alligatorinae</taxon>
        <taxon>Alligator</taxon>
    </lineage>
</organism>
<evidence type="ECO:0000256" key="4">
    <source>
        <dbReference type="ARBA" id="ARBA00023027"/>
    </source>
</evidence>
<dbReference type="GO" id="GO:0003714">
    <property type="term" value="F:transcription corepressor activity"/>
    <property type="evidence" value="ECO:0007669"/>
    <property type="project" value="TreeGrafter"/>
</dbReference>
<feature type="domain" description="WWE" evidence="9">
    <location>
        <begin position="715"/>
        <end position="792"/>
    </location>
</feature>
<dbReference type="InterPro" id="IPR037197">
    <property type="entry name" value="WWE_dom_sf"/>
</dbReference>
<feature type="domain" description="PARP catalytic" evidence="10">
    <location>
        <begin position="803"/>
        <end position="1010"/>
    </location>
</feature>
<dbReference type="KEGG" id="amj:102574998"/>
<evidence type="ECO:0000256" key="2">
    <source>
        <dbReference type="ARBA" id="ARBA00022676"/>
    </source>
</evidence>
<dbReference type="PANTHER" id="PTHR14453:SF94">
    <property type="entry name" value="PROTEIN MONO-ADP-RIBOSYLTRANSFERASE PARP10"/>
    <property type="match status" value="1"/>
</dbReference>
<evidence type="ECO:0000256" key="7">
    <source>
        <dbReference type="RuleBase" id="RU362114"/>
    </source>
</evidence>
<dbReference type="InterPro" id="IPR012677">
    <property type="entry name" value="Nucleotide-bd_a/b_plait_sf"/>
</dbReference>
<dbReference type="PANTHER" id="PTHR14453">
    <property type="entry name" value="PARP/ZINC FINGER CCCH TYPE DOMAIN CONTAINING PROTEIN"/>
    <property type="match status" value="1"/>
</dbReference>
<dbReference type="InterPro" id="IPR012317">
    <property type="entry name" value="Poly(ADP-ribose)pol_cat_dom"/>
</dbReference>
<evidence type="ECO:0000259" key="9">
    <source>
        <dbReference type="PROSITE" id="PS50918"/>
    </source>
</evidence>
<dbReference type="PROSITE" id="PS50918">
    <property type="entry name" value="WWE"/>
    <property type="match status" value="1"/>
</dbReference>
<keyword evidence="4 7" id="KW-0520">NAD</keyword>
<keyword evidence="5" id="KW-0539">Nucleus</keyword>
<dbReference type="Gene3D" id="3.30.720.50">
    <property type="match status" value="1"/>
</dbReference>
<dbReference type="Pfam" id="PF00644">
    <property type="entry name" value="PARP"/>
    <property type="match status" value="1"/>
</dbReference>
<evidence type="ECO:0000256" key="6">
    <source>
        <dbReference type="ARBA" id="ARBA00024347"/>
    </source>
</evidence>
<dbReference type="PROSITE" id="PS51059">
    <property type="entry name" value="PARP_CATALYTIC"/>
    <property type="match status" value="1"/>
</dbReference>
<dbReference type="GO" id="GO:0003950">
    <property type="term" value="F:NAD+ poly-ADP-ribosyltransferase activity"/>
    <property type="evidence" value="ECO:0007669"/>
    <property type="project" value="UniProtKB-UniRule"/>
</dbReference>
<dbReference type="SUPFAM" id="SSF56399">
    <property type="entry name" value="ADP-ribosylation"/>
    <property type="match status" value="1"/>
</dbReference>
<evidence type="ECO:0000313" key="11">
    <source>
        <dbReference type="EMBL" id="KYO31894.1"/>
    </source>
</evidence>
<dbReference type="GO" id="GO:0070212">
    <property type="term" value="P:protein poly-ADP-ribosylation"/>
    <property type="evidence" value="ECO:0007669"/>
    <property type="project" value="TreeGrafter"/>
</dbReference>
<feature type="region of interest" description="Disordered" evidence="8">
    <location>
        <begin position="458"/>
        <end position="477"/>
    </location>
</feature>
<comment type="similarity">
    <text evidence="6">Belongs to the ARTD/PARP family.</text>
</comment>
<evidence type="ECO:0000256" key="1">
    <source>
        <dbReference type="ARBA" id="ARBA00004123"/>
    </source>
</evidence>
<feature type="compositionally biased region" description="Basic and acidic residues" evidence="8">
    <location>
        <begin position="542"/>
        <end position="552"/>
    </location>
</feature>
<evidence type="ECO:0000313" key="12">
    <source>
        <dbReference type="Proteomes" id="UP000050525"/>
    </source>
</evidence>
<dbReference type="STRING" id="8496.A0A151N4Y8"/>
<dbReference type="PROSITE" id="PS50330">
    <property type="entry name" value="UIM"/>
    <property type="match status" value="1"/>
</dbReference>
<dbReference type="eggNOG" id="ENOG502R572">
    <property type="taxonomic scope" value="Eukaryota"/>
</dbReference>
<gene>
    <name evidence="11" type="primary">PARP10</name>
    <name evidence="11" type="ORF">Y1Q_0012741</name>
</gene>
<comment type="subcellular location">
    <subcellularLocation>
        <location evidence="1">Nucleus</location>
    </subcellularLocation>
</comment>
<accession>A0A151N4Y8</accession>
<evidence type="ECO:0000256" key="8">
    <source>
        <dbReference type="SAM" id="MobiDB-lite"/>
    </source>
</evidence>
<dbReference type="InterPro" id="IPR003903">
    <property type="entry name" value="UIM_dom"/>
</dbReference>
<dbReference type="GO" id="GO:0005634">
    <property type="term" value="C:nucleus"/>
    <property type="evidence" value="ECO:0007669"/>
    <property type="project" value="UniProtKB-SubCell"/>
</dbReference>
<dbReference type="PhylomeDB" id="A0A151N4Y8"/>
<keyword evidence="12" id="KW-1185">Reference proteome</keyword>
<dbReference type="AlphaFoldDB" id="A0A151N4Y8"/>
<evidence type="ECO:0000256" key="3">
    <source>
        <dbReference type="ARBA" id="ARBA00022679"/>
    </source>
</evidence>
<dbReference type="Gene3D" id="3.90.228.10">
    <property type="match status" value="1"/>
</dbReference>
<dbReference type="InterPro" id="IPR004170">
    <property type="entry name" value="WWE_dom"/>
</dbReference>
<name>A0A151N4Y8_ALLMI</name>